<feature type="transmembrane region" description="Helical" evidence="1">
    <location>
        <begin position="134"/>
        <end position="153"/>
    </location>
</feature>
<proteinExistence type="predicted"/>
<accession>A0ABR6YEZ1</accession>
<feature type="transmembrane region" description="Helical" evidence="1">
    <location>
        <begin position="165"/>
        <end position="183"/>
    </location>
</feature>
<keyword evidence="1" id="KW-0472">Membrane</keyword>
<sequence length="317" mass="35579">MPLISIEYPEFMPRQEVLKAQTWCRRSPLPHPIGRLGLLGEDHVGRDYALFSAVLIAEFVGMFLITRYMPTSVAVGLAFGALMLDLVFAFWHHRQTCPRILEVKEYVADIEVSDDRAPTAVSGGYAERISRRNAIGIIPTIVLVLITVLKVFAYYRIGGQKIDSSLFAMTIVYVATCIVHLYITGYVLAHLWASGWFGIWGFSKDLSRYKSNSKDTRYLASARSFPQKISGDAALRIALKKVPAPKSEETFAQHRAHKIIFNREENGSWALYLKPLGAIYDQDIVGLMNIFSQSEYASAAQTEVAKAALFIQSHRII</sequence>
<organism evidence="2 3">
    <name type="scientific">Undibacterium flavidum</name>
    <dbReference type="NCBI Taxonomy" id="2762297"/>
    <lineage>
        <taxon>Bacteria</taxon>
        <taxon>Pseudomonadati</taxon>
        <taxon>Pseudomonadota</taxon>
        <taxon>Betaproteobacteria</taxon>
        <taxon>Burkholderiales</taxon>
        <taxon>Oxalobacteraceae</taxon>
        <taxon>Undibacterium</taxon>
    </lineage>
</organism>
<keyword evidence="1" id="KW-1133">Transmembrane helix</keyword>
<gene>
    <name evidence="2" type="ORF">H8K55_16165</name>
</gene>
<dbReference type="RefSeq" id="WP_186943102.1">
    <property type="nucleotide sequence ID" value="NZ_JACOGA010000016.1"/>
</dbReference>
<feature type="transmembrane region" description="Helical" evidence="1">
    <location>
        <begin position="73"/>
        <end position="91"/>
    </location>
</feature>
<evidence type="ECO:0000256" key="1">
    <source>
        <dbReference type="SAM" id="Phobius"/>
    </source>
</evidence>
<comment type="caution">
    <text evidence="2">The sequence shown here is derived from an EMBL/GenBank/DDBJ whole genome shotgun (WGS) entry which is preliminary data.</text>
</comment>
<keyword evidence="3" id="KW-1185">Reference proteome</keyword>
<dbReference type="EMBL" id="JACOGA010000016">
    <property type="protein sequence ID" value="MBC3875125.1"/>
    <property type="molecule type" value="Genomic_DNA"/>
</dbReference>
<evidence type="ECO:0000313" key="2">
    <source>
        <dbReference type="EMBL" id="MBC3875125.1"/>
    </source>
</evidence>
<protein>
    <recommendedName>
        <fullName evidence="4">RDD family protein</fullName>
    </recommendedName>
</protein>
<evidence type="ECO:0000313" key="3">
    <source>
        <dbReference type="Proteomes" id="UP000624279"/>
    </source>
</evidence>
<dbReference type="Proteomes" id="UP000624279">
    <property type="component" value="Unassembled WGS sequence"/>
</dbReference>
<keyword evidence="1" id="KW-0812">Transmembrane</keyword>
<name>A0ABR6YEZ1_9BURK</name>
<reference evidence="2 3" key="1">
    <citation type="submission" date="2020-08" db="EMBL/GenBank/DDBJ databases">
        <title>Novel species isolated from subtropical streams in China.</title>
        <authorList>
            <person name="Lu H."/>
        </authorList>
    </citation>
    <scope>NUCLEOTIDE SEQUENCE [LARGE SCALE GENOMIC DNA]</scope>
    <source>
        <strain evidence="2 3">LX15W</strain>
    </source>
</reference>
<evidence type="ECO:0008006" key="4">
    <source>
        <dbReference type="Google" id="ProtNLM"/>
    </source>
</evidence>